<reference evidence="6" key="1">
    <citation type="submission" date="2017-11" db="EMBL/GenBank/DDBJ databases">
        <title>Complete Genome Sequence of Kyrpidia sp. Strain EA-1, a thermophilic, hydrogen-oxidizing Bacterium, isolated from the Azores.</title>
        <authorList>
            <person name="Reiner J.E."/>
            <person name="Lapp C.J."/>
            <person name="Bunk B."/>
            <person name="Gescher J."/>
        </authorList>
    </citation>
    <scope>NUCLEOTIDE SEQUENCE [LARGE SCALE GENOMIC DNA]</scope>
    <source>
        <strain evidence="6">EA-1</strain>
    </source>
</reference>
<dbReference type="SUPFAM" id="SSF50891">
    <property type="entry name" value="Cyclophilin-like"/>
    <property type="match status" value="1"/>
</dbReference>
<dbReference type="GO" id="GO:0005524">
    <property type="term" value="F:ATP binding"/>
    <property type="evidence" value="ECO:0007669"/>
    <property type="project" value="UniProtKB-KW"/>
</dbReference>
<feature type="domain" description="Carboxyltransferase" evidence="4">
    <location>
        <begin position="5"/>
        <end position="224"/>
    </location>
</feature>
<evidence type="ECO:0000256" key="3">
    <source>
        <dbReference type="ARBA" id="ARBA00022840"/>
    </source>
</evidence>
<protein>
    <submittedName>
        <fullName evidence="5">Allophanate hydrolase</fullName>
    </submittedName>
</protein>
<dbReference type="PANTHER" id="PTHR34698">
    <property type="entry name" value="5-OXOPROLINASE SUBUNIT B"/>
    <property type="match status" value="1"/>
</dbReference>
<sequence length="293" mass="33537">MHSTPRYTYGGDEFIFVELSEEMSLEANIRVMAITRELQEHHIRGVSDICPANASYMVRYDPDVISPEDLLRHLEAADRSTTDLAHVSLTSRVVDFPILFDDPWTREALMRARDRHQDPNSTDLEYAARINGFSSTEAFIEALCRAPYIVSMTGFVPGLPWCFQIAPREEQIEVPKYVRPRTYTPERAFGFGGAFVAIYPVEGAGGYQLFGISPSPIFDRDQRLPDFRESMVFPRPGDIYWFRPIDMKEYEAIRATVENGTFRYRIREITFNPNDAIRDPAGFSAAVKGELER</sequence>
<dbReference type="Gene3D" id="2.40.100.10">
    <property type="entry name" value="Cyclophilin-like"/>
    <property type="match status" value="1"/>
</dbReference>
<proteinExistence type="predicted"/>
<evidence type="ECO:0000313" key="5">
    <source>
        <dbReference type="EMBL" id="ATY84107.1"/>
    </source>
</evidence>
<name>A0A2K8N5M3_9BACL</name>
<keyword evidence="2 5" id="KW-0378">Hydrolase</keyword>
<dbReference type="InterPro" id="IPR010016">
    <property type="entry name" value="PxpB"/>
</dbReference>
<dbReference type="InterPro" id="IPR003833">
    <property type="entry name" value="CT_C_D"/>
</dbReference>
<dbReference type="GO" id="GO:0016787">
    <property type="term" value="F:hydrolase activity"/>
    <property type="evidence" value="ECO:0007669"/>
    <property type="project" value="UniProtKB-KW"/>
</dbReference>
<dbReference type="OrthoDB" id="9778567at2"/>
<evidence type="ECO:0000313" key="6">
    <source>
        <dbReference type="Proteomes" id="UP000231932"/>
    </source>
</evidence>
<dbReference type="SMART" id="SM00796">
    <property type="entry name" value="AHS1"/>
    <property type="match status" value="1"/>
</dbReference>
<organism evidence="5 6">
    <name type="scientific">Kyrpidia spormannii</name>
    <dbReference type="NCBI Taxonomy" id="2055160"/>
    <lineage>
        <taxon>Bacteria</taxon>
        <taxon>Bacillati</taxon>
        <taxon>Bacillota</taxon>
        <taxon>Bacilli</taxon>
        <taxon>Bacillales</taxon>
        <taxon>Alicyclobacillaceae</taxon>
        <taxon>Kyrpidia</taxon>
    </lineage>
</organism>
<evidence type="ECO:0000259" key="4">
    <source>
        <dbReference type="SMART" id="SM00796"/>
    </source>
</evidence>
<dbReference type="Proteomes" id="UP000231932">
    <property type="component" value="Chromosome"/>
</dbReference>
<keyword evidence="3" id="KW-0067">ATP-binding</keyword>
<accession>A0A2K8N5M3</accession>
<dbReference type="SUPFAM" id="SSF160467">
    <property type="entry name" value="PH0987 N-terminal domain-like"/>
    <property type="match status" value="1"/>
</dbReference>
<gene>
    <name evidence="5" type="ORF">CVV65_03385</name>
</gene>
<evidence type="ECO:0000256" key="1">
    <source>
        <dbReference type="ARBA" id="ARBA00022741"/>
    </source>
</evidence>
<dbReference type="EMBL" id="CP024955">
    <property type="protein sequence ID" value="ATY84107.1"/>
    <property type="molecule type" value="Genomic_DNA"/>
</dbReference>
<evidence type="ECO:0000256" key="2">
    <source>
        <dbReference type="ARBA" id="ARBA00022801"/>
    </source>
</evidence>
<keyword evidence="6" id="KW-1185">Reference proteome</keyword>
<dbReference type="PANTHER" id="PTHR34698:SF2">
    <property type="entry name" value="5-OXOPROLINASE SUBUNIT B"/>
    <property type="match status" value="1"/>
</dbReference>
<dbReference type="Gene3D" id="3.30.1360.40">
    <property type="match status" value="1"/>
</dbReference>
<dbReference type="Pfam" id="PF02682">
    <property type="entry name" value="CT_C_D"/>
    <property type="match status" value="1"/>
</dbReference>
<dbReference type="AlphaFoldDB" id="A0A2K8N5M3"/>
<dbReference type="InterPro" id="IPR029000">
    <property type="entry name" value="Cyclophilin-like_dom_sf"/>
</dbReference>
<keyword evidence="1" id="KW-0547">Nucleotide-binding</keyword>
<dbReference type="KEGG" id="kyr:CVV65_03385"/>